<reference evidence="1" key="1">
    <citation type="submission" date="2020-09" db="EMBL/GenBank/DDBJ databases">
        <title>Pelagicoccus enzymogenes sp. nov. with an EPS production, isolated from marine sediment.</title>
        <authorList>
            <person name="Feng X."/>
        </authorList>
    </citation>
    <scope>NUCLEOTIDE SEQUENCE</scope>
    <source>
        <strain evidence="1">NFK12</strain>
    </source>
</reference>
<accession>A0A927FCN5</accession>
<comment type="caution">
    <text evidence="1">The sequence shown here is derived from an EMBL/GenBank/DDBJ whole genome shotgun (WGS) entry which is preliminary data.</text>
</comment>
<evidence type="ECO:0000313" key="1">
    <source>
        <dbReference type="EMBL" id="MBD5781954.1"/>
    </source>
</evidence>
<gene>
    <name evidence="1" type="ORF">IEN85_20815</name>
</gene>
<evidence type="ECO:0000313" key="2">
    <source>
        <dbReference type="Proteomes" id="UP000622317"/>
    </source>
</evidence>
<keyword evidence="2" id="KW-1185">Reference proteome</keyword>
<dbReference type="Proteomes" id="UP000622317">
    <property type="component" value="Unassembled WGS sequence"/>
</dbReference>
<dbReference type="EMBL" id="JACYFG010000051">
    <property type="protein sequence ID" value="MBD5781954.1"/>
    <property type="molecule type" value="Genomic_DNA"/>
</dbReference>
<dbReference type="InterPro" id="IPR021730">
    <property type="entry name" value="YdbH"/>
</dbReference>
<name>A0A927FCN5_9BACT</name>
<dbReference type="AlphaFoldDB" id="A0A927FCN5"/>
<organism evidence="1 2">
    <name type="scientific">Pelagicoccus enzymogenes</name>
    <dbReference type="NCBI Taxonomy" id="2773457"/>
    <lineage>
        <taxon>Bacteria</taxon>
        <taxon>Pseudomonadati</taxon>
        <taxon>Verrucomicrobiota</taxon>
        <taxon>Opitutia</taxon>
        <taxon>Puniceicoccales</taxon>
        <taxon>Pelagicoccaceae</taxon>
        <taxon>Pelagicoccus</taxon>
    </lineage>
</organism>
<sequence>MNPRLRKLSRILLRSLAALFLILLLGALAAWGLRARIATALAKDYLQEQGIEEPQFTISQLQTDSLTIESIALRHPQATLAADRLQLTFTLSELLNSYRIGSATLQNLTLSLDASQLPADNSQPAPEPLSLEKVFQLLDPSPFLPLPFDRIQIADSTLNLKTPEETLTFPFEIEAAADSADSLQIATTLQHASHTLELEATLADPARTRLQAHLQVDAPVAFLDRYLPHWKSDLPDLHQLSLSSLELQATLSKPLDSPAQLEATLRLHSLAANYEEATASFPLLTLETLFFDFNEIPLHITATPQSILRDTLAVLPEQTLDLDITLSNLNVFEIQTRSPISWTYDSGYLSAASNFQLSYQLENTLRPLQGQIETLRLQLDDQELAPFSLTASGTTDQLNFQTSPLSLANASPATLEGVTGTLNIPEAPAEPIVLALTGTLHPAPLALNGEEAFLPQAALQLESLIFETGTETKLSLASLQSDPLTQLPGIARLAGDLKLDLFLEQPSDSDLASGNVKLDASNISIQSEQLNGDGIAIQSELSFQQWDTNELSNIDLTNEAALYSLLRRTQASLDWQANKLSSPPFSAQWSGGSLALAPQDEQLKISTSFGAGILRYDKLRLDQVYIENEHRGTLAQLGGTASFSAMLEGVTLQADSQHQIDSPLSELSLSGNYTLSPFQLVHSDLPARFLPELAGLSLSAALQAEGDFQANAQDADASLSLTLRDGAIAYPASQVNARGLELDLHLASLAQLDSGPLSSRLRIEDIEAGDLKSLQAESQFSFQNGTQLAVDFATVSLFGGQAQLRSAQIPIDGSDFQSTLDLENFDLDQIARYIDFFDGRMQGKVSGHLPFRLRDGAFELLRGDLRLPDGAPASLRYNTQGLLTQDANAMPGTKPTLSDRILKFLKINPEKTAEQAIGNITITEFYADLFPENEPETPIKIRIGGTAHTDLGDVPVVINTQLHGSLTELYNFVIRLNSL</sequence>
<dbReference type="Pfam" id="PF11739">
    <property type="entry name" value="YdbH-like"/>
    <property type="match status" value="1"/>
</dbReference>
<protein>
    <submittedName>
        <fullName evidence="1">YdbH domain-containing protein</fullName>
    </submittedName>
</protein>
<dbReference type="RefSeq" id="WP_191619028.1">
    <property type="nucleotide sequence ID" value="NZ_JACYFG010000051.1"/>
</dbReference>
<proteinExistence type="predicted"/>